<evidence type="ECO:0000256" key="1">
    <source>
        <dbReference type="ARBA" id="ARBA00008532"/>
    </source>
</evidence>
<dbReference type="GO" id="GO:0016597">
    <property type="term" value="F:amino acid binding"/>
    <property type="evidence" value="ECO:0007669"/>
    <property type="project" value="TreeGrafter"/>
</dbReference>
<dbReference type="PANTHER" id="PTHR12737:SF9">
    <property type="entry name" value="DIMETHYLARGININASE"/>
    <property type="match status" value="1"/>
</dbReference>
<dbReference type="SUPFAM" id="SSF55909">
    <property type="entry name" value="Pentein"/>
    <property type="match status" value="1"/>
</dbReference>
<keyword evidence="2" id="KW-0378">Hydrolase</keyword>
<dbReference type="InterPro" id="IPR033199">
    <property type="entry name" value="DDAH-like"/>
</dbReference>
<sequence length="103" mass="11639">MRYTHAIIVRIPNAVNVDDKKANIDFKLANKQLDDLSETLREAGVDVIELSSEDNCTQQSLFIDDAAVVINGTALITRPKKNGSRIQEVFFIHLLFLHTLKFL</sequence>
<evidence type="ECO:0000313" key="3">
    <source>
        <dbReference type="EMBL" id="VDK75414.1"/>
    </source>
</evidence>
<name>A0A0M3KIQ2_ANISI</name>
<keyword evidence="4" id="KW-1185">Reference proteome</keyword>
<accession>A0A0M3KIQ2</accession>
<dbReference type="PANTHER" id="PTHR12737">
    <property type="entry name" value="DIMETHYLARGININE DIMETHYLAMINOHYDROLASE"/>
    <property type="match status" value="1"/>
</dbReference>
<dbReference type="GO" id="GO:0045429">
    <property type="term" value="P:positive regulation of nitric oxide biosynthetic process"/>
    <property type="evidence" value="ECO:0007669"/>
    <property type="project" value="TreeGrafter"/>
</dbReference>
<dbReference type="AlphaFoldDB" id="A0A0M3KIQ2"/>
<reference evidence="5" key="1">
    <citation type="submission" date="2017-02" db="UniProtKB">
        <authorList>
            <consortium name="WormBaseParasite"/>
        </authorList>
    </citation>
    <scope>IDENTIFICATION</scope>
</reference>
<dbReference type="WBParaSite" id="ASIM_0002087101-mRNA-1">
    <property type="protein sequence ID" value="ASIM_0002087101-mRNA-1"/>
    <property type="gene ID" value="ASIM_0002087101"/>
</dbReference>
<dbReference type="GO" id="GO:0000052">
    <property type="term" value="P:citrulline metabolic process"/>
    <property type="evidence" value="ECO:0007669"/>
    <property type="project" value="TreeGrafter"/>
</dbReference>
<organism evidence="5">
    <name type="scientific">Anisakis simplex</name>
    <name type="common">Herring worm</name>
    <dbReference type="NCBI Taxonomy" id="6269"/>
    <lineage>
        <taxon>Eukaryota</taxon>
        <taxon>Metazoa</taxon>
        <taxon>Ecdysozoa</taxon>
        <taxon>Nematoda</taxon>
        <taxon>Chromadorea</taxon>
        <taxon>Rhabditida</taxon>
        <taxon>Spirurina</taxon>
        <taxon>Ascaridomorpha</taxon>
        <taxon>Ascaridoidea</taxon>
        <taxon>Anisakidae</taxon>
        <taxon>Anisakis</taxon>
        <taxon>Anisakis simplex complex</taxon>
    </lineage>
</organism>
<dbReference type="Proteomes" id="UP000267096">
    <property type="component" value="Unassembled WGS sequence"/>
</dbReference>
<evidence type="ECO:0000313" key="4">
    <source>
        <dbReference type="Proteomes" id="UP000267096"/>
    </source>
</evidence>
<evidence type="ECO:0000256" key="2">
    <source>
        <dbReference type="ARBA" id="ARBA00022801"/>
    </source>
</evidence>
<proteinExistence type="inferred from homology"/>
<dbReference type="OrthoDB" id="10016839at2759"/>
<dbReference type="GO" id="GO:0006525">
    <property type="term" value="P:arginine metabolic process"/>
    <property type="evidence" value="ECO:0007669"/>
    <property type="project" value="TreeGrafter"/>
</dbReference>
<gene>
    <name evidence="3" type="ORF">ASIM_LOCUS20250</name>
</gene>
<dbReference type="Gene3D" id="3.75.10.10">
    <property type="entry name" value="L-arginine/glycine Amidinotransferase, Chain A"/>
    <property type="match status" value="1"/>
</dbReference>
<comment type="similarity">
    <text evidence="1">Belongs to the DDAH family.</text>
</comment>
<evidence type="ECO:0000313" key="5">
    <source>
        <dbReference type="WBParaSite" id="ASIM_0002087101-mRNA-1"/>
    </source>
</evidence>
<protein>
    <submittedName>
        <fullName evidence="5">Dimethylargininase</fullName>
    </submittedName>
</protein>
<dbReference type="EMBL" id="UYRR01039064">
    <property type="protein sequence ID" value="VDK75414.1"/>
    <property type="molecule type" value="Genomic_DNA"/>
</dbReference>
<reference evidence="3 4" key="2">
    <citation type="submission" date="2018-11" db="EMBL/GenBank/DDBJ databases">
        <authorList>
            <consortium name="Pathogen Informatics"/>
        </authorList>
    </citation>
    <scope>NUCLEOTIDE SEQUENCE [LARGE SCALE GENOMIC DNA]</scope>
</reference>
<dbReference type="GO" id="GO:0016403">
    <property type="term" value="F:dimethylargininase activity"/>
    <property type="evidence" value="ECO:0007669"/>
    <property type="project" value="TreeGrafter"/>
</dbReference>